<dbReference type="InterPro" id="IPR050300">
    <property type="entry name" value="GDXG_lipolytic_enzyme"/>
</dbReference>
<evidence type="ECO:0000256" key="1">
    <source>
        <dbReference type="ARBA" id="ARBA00022801"/>
    </source>
</evidence>
<dbReference type="Pfam" id="PF07859">
    <property type="entry name" value="Abhydrolase_3"/>
    <property type="match status" value="1"/>
</dbReference>
<dbReference type="PANTHER" id="PTHR48081:SF8">
    <property type="entry name" value="ALPHA_BETA HYDROLASE FOLD-3 DOMAIN-CONTAINING PROTEIN-RELATED"/>
    <property type="match status" value="1"/>
</dbReference>
<name>A0A5N7BUH5_PETAA</name>
<dbReference type="Gene3D" id="3.40.50.1820">
    <property type="entry name" value="alpha/beta hydrolase"/>
    <property type="match status" value="1"/>
</dbReference>
<organism evidence="3">
    <name type="scientific">Petromyces alliaceus</name>
    <name type="common">Aspergillus alliaceus</name>
    <dbReference type="NCBI Taxonomy" id="209559"/>
    <lineage>
        <taxon>Eukaryota</taxon>
        <taxon>Fungi</taxon>
        <taxon>Dikarya</taxon>
        <taxon>Ascomycota</taxon>
        <taxon>Pezizomycotina</taxon>
        <taxon>Eurotiomycetes</taxon>
        <taxon>Eurotiomycetidae</taxon>
        <taxon>Eurotiales</taxon>
        <taxon>Aspergillaceae</taxon>
        <taxon>Aspergillus</taxon>
        <taxon>Aspergillus subgen. Circumdati</taxon>
    </lineage>
</organism>
<dbReference type="SUPFAM" id="SSF53474">
    <property type="entry name" value="alpha/beta-Hydrolases"/>
    <property type="match status" value="1"/>
</dbReference>
<sequence length="377" mass="40995">MGPSEIPQPLITSGRGYGWLYALYLHIGAGILRTIVWLMTSTGKNLDRVVMIQTPGLGPGKVRCALGFPASLDPSDQPSENLGRFPLVIVLEGGGFVLGQPEDGERNNRLVATKEEEASPDKTPIRVCNAVLMLTSGQTRSVVLSVDYAKSPRYPFPHALLRIYEVVRWATSSEGQAVMGVSIDPSRVAFMGNSAGGNLAASLSLLLSFRSGPCARFSEALPPTFRQLLQILLYPSVECHHSYQTRYQRCTMDVQAKSLPIAVAELMEASYLPPSVAKEQIFIAPLLANPALLNQLQVPSALILTAGMDCLKDEAELYARNLEIAGVCVKIKQYPDAIHGFSHYTEGHRGFRAVDVADCWKEVCDALNNVFHPASGL</sequence>
<dbReference type="InterPro" id="IPR029058">
    <property type="entry name" value="AB_hydrolase_fold"/>
</dbReference>
<dbReference type="EMBL" id="ML735334">
    <property type="protein sequence ID" value="KAE8385470.1"/>
    <property type="molecule type" value="Genomic_DNA"/>
</dbReference>
<dbReference type="OrthoDB" id="19653at2759"/>
<dbReference type="PANTHER" id="PTHR48081">
    <property type="entry name" value="AB HYDROLASE SUPERFAMILY PROTEIN C4A8.06C"/>
    <property type="match status" value="1"/>
</dbReference>
<dbReference type="Proteomes" id="UP000326877">
    <property type="component" value="Unassembled WGS sequence"/>
</dbReference>
<gene>
    <name evidence="3" type="ORF">BDV23DRAFT_190814</name>
</gene>
<dbReference type="AlphaFoldDB" id="A0A5N7BUH5"/>
<accession>A0A5N7BUH5</accession>
<evidence type="ECO:0000259" key="2">
    <source>
        <dbReference type="Pfam" id="PF07859"/>
    </source>
</evidence>
<dbReference type="InterPro" id="IPR013094">
    <property type="entry name" value="AB_hydrolase_3"/>
</dbReference>
<keyword evidence="1 3" id="KW-0378">Hydrolase</keyword>
<feature type="domain" description="Alpha/beta hydrolase fold-3" evidence="2">
    <location>
        <begin position="130"/>
        <end position="341"/>
    </location>
</feature>
<proteinExistence type="predicted"/>
<protein>
    <submittedName>
        <fullName evidence="3">Alpha/beta hydrolase fold-domain-containing protein</fullName>
    </submittedName>
</protein>
<dbReference type="GO" id="GO:0016787">
    <property type="term" value="F:hydrolase activity"/>
    <property type="evidence" value="ECO:0007669"/>
    <property type="project" value="UniProtKB-KW"/>
</dbReference>
<reference evidence="3" key="1">
    <citation type="submission" date="2019-04" db="EMBL/GenBank/DDBJ databases">
        <title>Friends and foes A comparative genomics studyof 23 Aspergillus species from section Flavi.</title>
        <authorList>
            <consortium name="DOE Joint Genome Institute"/>
            <person name="Kjaerbolling I."/>
            <person name="Vesth T."/>
            <person name="Frisvad J.C."/>
            <person name="Nybo J.L."/>
            <person name="Theobald S."/>
            <person name="Kildgaard S."/>
            <person name="Isbrandt T."/>
            <person name="Kuo A."/>
            <person name="Sato A."/>
            <person name="Lyhne E.K."/>
            <person name="Kogle M.E."/>
            <person name="Wiebenga A."/>
            <person name="Kun R.S."/>
            <person name="Lubbers R.J."/>
            <person name="Makela M.R."/>
            <person name="Barry K."/>
            <person name="Chovatia M."/>
            <person name="Clum A."/>
            <person name="Daum C."/>
            <person name="Haridas S."/>
            <person name="He G."/>
            <person name="LaButti K."/>
            <person name="Lipzen A."/>
            <person name="Mondo S."/>
            <person name="Riley R."/>
            <person name="Salamov A."/>
            <person name="Simmons B.A."/>
            <person name="Magnuson J.K."/>
            <person name="Henrissat B."/>
            <person name="Mortensen U.H."/>
            <person name="Larsen T.O."/>
            <person name="Devries R.P."/>
            <person name="Grigoriev I.V."/>
            <person name="Machida M."/>
            <person name="Baker S.E."/>
            <person name="Andersen M.R."/>
        </authorList>
    </citation>
    <scope>NUCLEOTIDE SEQUENCE [LARGE SCALE GENOMIC DNA]</scope>
    <source>
        <strain evidence="3">IBT 14317</strain>
    </source>
</reference>
<evidence type="ECO:0000313" key="3">
    <source>
        <dbReference type="EMBL" id="KAE8385470.1"/>
    </source>
</evidence>